<dbReference type="Proteomes" id="UP001209076">
    <property type="component" value="Unassembled WGS sequence"/>
</dbReference>
<accession>A0ABT2PW79</accession>
<dbReference type="PROSITE" id="PS01047">
    <property type="entry name" value="HMA_1"/>
    <property type="match status" value="1"/>
</dbReference>
<proteinExistence type="predicted"/>
<dbReference type="InterPro" id="IPR006121">
    <property type="entry name" value="HMA_dom"/>
</dbReference>
<gene>
    <name evidence="3" type="ORF">N7603_06025</name>
</gene>
<protein>
    <submittedName>
        <fullName evidence="3">Heavy-metal-associated domain-containing protein</fullName>
    </submittedName>
</protein>
<dbReference type="CDD" id="cd00371">
    <property type="entry name" value="HMA"/>
    <property type="match status" value="1"/>
</dbReference>
<dbReference type="EMBL" id="JAOEGN010000010">
    <property type="protein sequence ID" value="MCU0105210.1"/>
    <property type="molecule type" value="Genomic_DNA"/>
</dbReference>
<sequence>MATLIYRIGDIHCIGCINRITSALKSAGAINVDINFSTHIAKVLTEEEKPNSNMYLEAIVQTGYQVEYLTTIEEE</sequence>
<dbReference type="Gene3D" id="3.30.70.100">
    <property type="match status" value="1"/>
</dbReference>
<keyword evidence="4" id="KW-1185">Reference proteome</keyword>
<feature type="domain" description="HMA" evidence="2">
    <location>
        <begin position="2"/>
        <end position="67"/>
    </location>
</feature>
<evidence type="ECO:0000313" key="3">
    <source>
        <dbReference type="EMBL" id="MCU0105210.1"/>
    </source>
</evidence>
<dbReference type="InterPro" id="IPR036163">
    <property type="entry name" value="HMA_dom_sf"/>
</dbReference>
<evidence type="ECO:0000256" key="1">
    <source>
        <dbReference type="ARBA" id="ARBA00022723"/>
    </source>
</evidence>
<dbReference type="RefSeq" id="WP_262096479.1">
    <property type="nucleotide sequence ID" value="NZ_JAOEGN010000010.1"/>
</dbReference>
<comment type="caution">
    <text evidence="3">The sequence shown here is derived from an EMBL/GenBank/DDBJ whole genome shotgun (WGS) entry which is preliminary data.</text>
</comment>
<dbReference type="InterPro" id="IPR017969">
    <property type="entry name" value="Heavy-metal-associated_CS"/>
</dbReference>
<dbReference type="PROSITE" id="PS50846">
    <property type="entry name" value="HMA_2"/>
    <property type="match status" value="1"/>
</dbReference>
<organism evidence="3 4">
    <name type="scientific">Paracholeplasma vituli</name>
    <dbReference type="NCBI Taxonomy" id="69473"/>
    <lineage>
        <taxon>Bacteria</taxon>
        <taxon>Bacillati</taxon>
        <taxon>Mycoplasmatota</taxon>
        <taxon>Mollicutes</taxon>
        <taxon>Acholeplasmatales</taxon>
        <taxon>Acholeplasmataceae</taxon>
        <taxon>Paracholeplasma</taxon>
    </lineage>
</organism>
<reference evidence="4" key="1">
    <citation type="submission" date="2023-07" db="EMBL/GenBank/DDBJ databases">
        <title>Novel Mycoplasma species identified in domestic and wild animals.</title>
        <authorList>
            <person name="Volokhov D.V."/>
            <person name="Furtak V.A."/>
            <person name="Zagorodnyaya T.A."/>
        </authorList>
    </citation>
    <scope>NUCLEOTIDE SEQUENCE [LARGE SCALE GENOMIC DNA]</scope>
    <source>
        <strain evidence="4">92-19</strain>
    </source>
</reference>
<name>A0ABT2PW79_9MOLU</name>
<keyword evidence="1" id="KW-0479">Metal-binding</keyword>
<dbReference type="Pfam" id="PF00403">
    <property type="entry name" value="HMA"/>
    <property type="match status" value="1"/>
</dbReference>
<dbReference type="SUPFAM" id="SSF55008">
    <property type="entry name" value="HMA, heavy metal-associated domain"/>
    <property type="match status" value="1"/>
</dbReference>
<evidence type="ECO:0000259" key="2">
    <source>
        <dbReference type="PROSITE" id="PS50846"/>
    </source>
</evidence>
<evidence type="ECO:0000313" key="4">
    <source>
        <dbReference type="Proteomes" id="UP001209076"/>
    </source>
</evidence>